<accession>A0AAD5G8P3</accession>
<feature type="compositionally biased region" description="Basic and acidic residues" evidence="1">
    <location>
        <begin position="128"/>
        <end position="150"/>
    </location>
</feature>
<feature type="region of interest" description="Disordered" evidence="1">
    <location>
        <begin position="125"/>
        <end position="155"/>
    </location>
</feature>
<dbReference type="Proteomes" id="UP001206925">
    <property type="component" value="Unassembled WGS sequence"/>
</dbReference>
<organism evidence="2 3">
    <name type="scientific">Ambrosia artemisiifolia</name>
    <name type="common">Common ragweed</name>
    <dbReference type="NCBI Taxonomy" id="4212"/>
    <lineage>
        <taxon>Eukaryota</taxon>
        <taxon>Viridiplantae</taxon>
        <taxon>Streptophyta</taxon>
        <taxon>Embryophyta</taxon>
        <taxon>Tracheophyta</taxon>
        <taxon>Spermatophyta</taxon>
        <taxon>Magnoliopsida</taxon>
        <taxon>eudicotyledons</taxon>
        <taxon>Gunneridae</taxon>
        <taxon>Pentapetalae</taxon>
        <taxon>asterids</taxon>
        <taxon>campanulids</taxon>
        <taxon>Asterales</taxon>
        <taxon>Asteraceae</taxon>
        <taxon>Asteroideae</taxon>
        <taxon>Heliantheae alliance</taxon>
        <taxon>Heliantheae</taxon>
        <taxon>Ambrosia</taxon>
    </lineage>
</organism>
<feature type="region of interest" description="Disordered" evidence="1">
    <location>
        <begin position="87"/>
        <end position="107"/>
    </location>
</feature>
<comment type="caution">
    <text evidence="2">The sequence shown here is derived from an EMBL/GenBank/DDBJ whole genome shotgun (WGS) entry which is preliminary data.</text>
</comment>
<dbReference type="EMBL" id="JAMZMK010010458">
    <property type="protein sequence ID" value="KAI7731368.1"/>
    <property type="molecule type" value="Genomic_DNA"/>
</dbReference>
<evidence type="ECO:0000313" key="3">
    <source>
        <dbReference type="Proteomes" id="UP001206925"/>
    </source>
</evidence>
<evidence type="ECO:0000313" key="2">
    <source>
        <dbReference type="EMBL" id="KAI7731368.1"/>
    </source>
</evidence>
<feature type="non-terminal residue" evidence="2">
    <location>
        <position position="1"/>
    </location>
</feature>
<protein>
    <submittedName>
        <fullName evidence="2">Uncharacterized protein</fullName>
    </submittedName>
</protein>
<sequence>EREKIEIRDGGFGRGEVRDAYVDLEDGDGYEDDAIKMKDGNADIVKFCKQINAGHIMKIESLIDWIVEKKDVLDKYIVDACSKFPNDDKTNVSSSEGNKGQCGVNDNVVVPESSKESSKVNTTVGMMDNKKSDGVENVEHSDNVNKGKSDTEDDEMGVKEVNLCKPLDDEEKLVWQYLLTTVVDKERVDSKKDVSESIDIALEKGEVAMSFMKNIFETEHRLTTMTYLITSLKEGKEVEANVIDCWAAILNFNERKLKTEGKRRLCCYTTTIRQTKEKAFGTMMSRLR</sequence>
<name>A0AAD5G8P3_AMBAR</name>
<feature type="non-terminal residue" evidence="2">
    <location>
        <position position="288"/>
    </location>
</feature>
<reference evidence="2" key="1">
    <citation type="submission" date="2022-06" db="EMBL/GenBank/DDBJ databases">
        <title>Uncovering the hologenomic basis of an extraordinary plant invasion.</title>
        <authorList>
            <person name="Bieker V.C."/>
            <person name="Martin M.D."/>
            <person name="Gilbert T."/>
            <person name="Hodgins K."/>
            <person name="Battlay P."/>
            <person name="Petersen B."/>
            <person name="Wilson J."/>
        </authorList>
    </citation>
    <scope>NUCLEOTIDE SEQUENCE</scope>
    <source>
        <strain evidence="2">AA19_3_7</strain>
        <tissue evidence="2">Leaf</tissue>
    </source>
</reference>
<gene>
    <name evidence="2" type="ORF">M8C21_020888</name>
</gene>
<dbReference type="AlphaFoldDB" id="A0AAD5G8P3"/>
<proteinExistence type="predicted"/>
<evidence type="ECO:0000256" key="1">
    <source>
        <dbReference type="SAM" id="MobiDB-lite"/>
    </source>
</evidence>
<keyword evidence="3" id="KW-1185">Reference proteome</keyword>